<evidence type="ECO:0000259" key="1">
    <source>
        <dbReference type="Pfam" id="PF03724"/>
    </source>
</evidence>
<name>A0ABY7TFE8_9SPHI</name>
<dbReference type="Proteomes" id="UP001216139">
    <property type="component" value="Chromosome"/>
</dbReference>
<dbReference type="Gene3D" id="2.40.128.270">
    <property type="match status" value="1"/>
</dbReference>
<dbReference type="Pfam" id="PF03724">
    <property type="entry name" value="META"/>
    <property type="match status" value="1"/>
</dbReference>
<evidence type="ECO:0000313" key="2">
    <source>
        <dbReference type="EMBL" id="WCT14814.1"/>
    </source>
</evidence>
<organism evidence="2 3">
    <name type="scientific">Mucilaginibacter jinjuensis</name>
    <dbReference type="NCBI Taxonomy" id="1176721"/>
    <lineage>
        <taxon>Bacteria</taxon>
        <taxon>Pseudomonadati</taxon>
        <taxon>Bacteroidota</taxon>
        <taxon>Sphingobacteriia</taxon>
        <taxon>Sphingobacteriales</taxon>
        <taxon>Sphingobacteriaceae</taxon>
        <taxon>Mucilaginibacter</taxon>
    </lineage>
</organism>
<reference evidence="2 3" key="1">
    <citation type="submission" date="2023-02" db="EMBL/GenBank/DDBJ databases">
        <title>Genome sequence of Mucilaginibacter jinjuensis strain KACC 16571.</title>
        <authorList>
            <person name="Kim S."/>
            <person name="Heo J."/>
            <person name="Kwon S.-W."/>
        </authorList>
    </citation>
    <scope>NUCLEOTIDE SEQUENCE [LARGE SCALE GENOMIC DNA]</scope>
    <source>
        <strain evidence="2 3">KACC 16571</strain>
    </source>
</reference>
<evidence type="ECO:0000313" key="3">
    <source>
        <dbReference type="Proteomes" id="UP001216139"/>
    </source>
</evidence>
<proteinExistence type="predicted"/>
<dbReference type="PANTHER" id="PTHR35535:SF1">
    <property type="entry name" value="HEAT SHOCK PROTEIN HSLJ"/>
    <property type="match status" value="1"/>
</dbReference>
<dbReference type="EMBL" id="CP117167">
    <property type="protein sequence ID" value="WCT14814.1"/>
    <property type="molecule type" value="Genomic_DNA"/>
</dbReference>
<dbReference type="InterPro" id="IPR005184">
    <property type="entry name" value="DUF306_Meta_HslJ"/>
</dbReference>
<dbReference type="InterPro" id="IPR038670">
    <property type="entry name" value="HslJ-like_sf"/>
</dbReference>
<dbReference type="PANTHER" id="PTHR35535">
    <property type="entry name" value="HEAT SHOCK PROTEIN HSLJ"/>
    <property type="match status" value="1"/>
</dbReference>
<dbReference type="PROSITE" id="PS51257">
    <property type="entry name" value="PROKAR_LIPOPROTEIN"/>
    <property type="match status" value="1"/>
</dbReference>
<protein>
    <submittedName>
        <fullName evidence="2">META domain-containing protein</fullName>
    </submittedName>
</protein>
<accession>A0ABY7TFE8</accession>
<dbReference type="InterPro" id="IPR053147">
    <property type="entry name" value="Hsp_HslJ-like"/>
</dbReference>
<keyword evidence="3" id="KW-1185">Reference proteome</keyword>
<dbReference type="RefSeq" id="WP_273633309.1">
    <property type="nucleotide sequence ID" value="NZ_CP117167.1"/>
</dbReference>
<feature type="domain" description="DUF306" evidence="1">
    <location>
        <begin position="36"/>
        <end position="142"/>
    </location>
</feature>
<gene>
    <name evidence="2" type="ORF">PQO05_12785</name>
</gene>
<sequence length="145" mass="15498">MKKLILISFIACGLLIACHSAKKTTTANGADTTVLAGTWQLSYVAGSSTSFDSLYVHKKPTISFDLTAKRVSGNSGCNSFNGPLNVSGHKISFAGLMAMTKMFCPGDGENVFMSNLQKVNSWSVSDGKTLTFIAGDIAIMRFEKQ</sequence>